<dbReference type="RefSeq" id="WP_377025459.1">
    <property type="nucleotide sequence ID" value="NZ_JBHLTS010000075.1"/>
</dbReference>
<dbReference type="Proteomes" id="UP001589828">
    <property type="component" value="Unassembled WGS sequence"/>
</dbReference>
<dbReference type="InterPro" id="IPR018060">
    <property type="entry name" value="HTH_AraC"/>
</dbReference>
<reference evidence="5 6" key="1">
    <citation type="submission" date="2024-09" db="EMBL/GenBank/DDBJ databases">
        <authorList>
            <person name="Sun Q."/>
            <person name="Mori K."/>
        </authorList>
    </citation>
    <scope>NUCLEOTIDE SEQUENCE [LARGE SCALE GENOMIC DNA]</scope>
    <source>
        <strain evidence="5 6">NCAIM B.02415</strain>
    </source>
</reference>
<dbReference type="PANTHER" id="PTHR43280:SF32">
    <property type="entry name" value="TRANSCRIPTIONAL REGULATORY PROTEIN"/>
    <property type="match status" value="1"/>
</dbReference>
<sequence length="305" mass="34580">MTNIARDKKIALLTDVRMPTPVVREYYKNWLIKAFTQQRAETTGHISPNRRDYYKVMLVTGAKGMFTMGMNIYQVDGPTLLFIPPADIISWQGFAHGSEAHYCLFKRKFADSHPNLKAVMDKYGLFTTGKGVIKVDDNAAESLAALFLKMQEEDKPGEAFAEDAMQAYLQLIMIAAAKMMPYADPGRLADDYRHIHQFFNLLEKEATDVNYVQPMRLKTAKEFAESIAITPNYLNTLLKKYTGQNVSAHIKSRILDEGKALLLQTDWTLQDIGYALGFADQPNFSSFFKKYAGITPAAFRRQQDS</sequence>
<comment type="caution">
    <text evidence="5">The sequence shown here is derived from an EMBL/GenBank/DDBJ whole genome shotgun (WGS) entry which is preliminary data.</text>
</comment>
<evidence type="ECO:0000313" key="5">
    <source>
        <dbReference type="EMBL" id="MFC0517721.1"/>
    </source>
</evidence>
<evidence type="ECO:0000256" key="3">
    <source>
        <dbReference type="ARBA" id="ARBA00023163"/>
    </source>
</evidence>
<gene>
    <name evidence="5" type="ORF">ACFFGT_26145</name>
</gene>
<evidence type="ECO:0000259" key="4">
    <source>
        <dbReference type="PROSITE" id="PS01124"/>
    </source>
</evidence>
<dbReference type="EMBL" id="JBHLTS010000075">
    <property type="protein sequence ID" value="MFC0517721.1"/>
    <property type="molecule type" value="Genomic_DNA"/>
</dbReference>
<accession>A0ABV6LE21</accession>
<evidence type="ECO:0000256" key="2">
    <source>
        <dbReference type="ARBA" id="ARBA00023125"/>
    </source>
</evidence>
<organism evidence="5 6">
    <name type="scientific">Mucilaginibacter angelicae</name>
    <dbReference type="NCBI Taxonomy" id="869718"/>
    <lineage>
        <taxon>Bacteria</taxon>
        <taxon>Pseudomonadati</taxon>
        <taxon>Bacteroidota</taxon>
        <taxon>Sphingobacteriia</taxon>
        <taxon>Sphingobacteriales</taxon>
        <taxon>Sphingobacteriaceae</taxon>
        <taxon>Mucilaginibacter</taxon>
    </lineage>
</organism>
<dbReference type="SMART" id="SM00342">
    <property type="entry name" value="HTH_ARAC"/>
    <property type="match status" value="1"/>
</dbReference>
<dbReference type="SUPFAM" id="SSF46689">
    <property type="entry name" value="Homeodomain-like"/>
    <property type="match status" value="1"/>
</dbReference>
<dbReference type="PANTHER" id="PTHR43280">
    <property type="entry name" value="ARAC-FAMILY TRANSCRIPTIONAL REGULATOR"/>
    <property type="match status" value="1"/>
</dbReference>
<keyword evidence="2" id="KW-0238">DNA-binding</keyword>
<dbReference type="Gene3D" id="1.10.10.60">
    <property type="entry name" value="Homeodomain-like"/>
    <property type="match status" value="1"/>
</dbReference>
<keyword evidence="6" id="KW-1185">Reference proteome</keyword>
<feature type="domain" description="HTH araC/xylS-type" evidence="4">
    <location>
        <begin position="196"/>
        <end position="302"/>
    </location>
</feature>
<dbReference type="PROSITE" id="PS01124">
    <property type="entry name" value="HTH_ARAC_FAMILY_2"/>
    <property type="match status" value="1"/>
</dbReference>
<dbReference type="InterPro" id="IPR009057">
    <property type="entry name" value="Homeodomain-like_sf"/>
</dbReference>
<dbReference type="Pfam" id="PF12833">
    <property type="entry name" value="HTH_18"/>
    <property type="match status" value="1"/>
</dbReference>
<dbReference type="SUPFAM" id="SSF51215">
    <property type="entry name" value="Regulatory protein AraC"/>
    <property type="match status" value="1"/>
</dbReference>
<name>A0ABV6LE21_9SPHI</name>
<dbReference type="PRINTS" id="PR00032">
    <property type="entry name" value="HTHARAC"/>
</dbReference>
<proteinExistence type="predicted"/>
<keyword evidence="3" id="KW-0804">Transcription</keyword>
<protein>
    <submittedName>
        <fullName evidence="5">AraC family transcriptional regulator</fullName>
    </submittedName>
</protein>
<keyword evidence="1" id="KW-0805">Transcription regulation</keyword>
<evidence type="ECO:0000256" key="1">
    <source>
        <dbReference type="ARBA" id="ARBA00023015"/>
    </source>
</evidence>
<dbReference type="InterPro" id="IPR020449">
    <property type="entry name" value="Tscrpt_reg_AraC-type_HTH"/>
</dbReference>
<evidence type="ECO:0000313" key="6">
    <source>
        <dbReference type="Proteomes" id="UP001589828"/>
    </source>
</evidence>
<dbReference type="InterPro" id="IPR037923">
    <property type="entry name" value="HTH-like"/>
</dbReference>